<dbReference type="PROSITE" id="PS50222">
    <property type="entry name" value="EF_HAND_2"/>
    <property type="match status" value="1"/>
</dbReference>
<dbReference type="EMBL" id="WKFB01000456">
    <property type="protein sequence ID" value="KAF6722417.1"/>
    <property type="molecule type" value="Genomic_DNA"/>
</dbReference>
<name>A0A834F8X6_ORYME</name>
<feature type="compositionally biased region" description="Acidic residues" evidence="1">
    <location>
        <begin position="306"/>
        <end position="316"/>
    </location>
</feature>
<protein>
    <recommendedName>
        <fullName evidence="2">EF-hand domain-containing protein</fullName>
    </recommendedName>
</protein>
<evidence type="ECO:0000313" key="3">
    <source>
        <dbReference type="EMBL" id="KAF6722417.1"/>
    </source>
</evidence>
<sequence>MRAALKLRISGLLSVSVFAKCFSIWRLLLANDGLIPGLTESVSHHIRLQPRLSQGFPPNDSLNDVQRQQFLIPHLTDYITRLITPTEDILTEGGVCKCCITQSGQTEKTFYDLEAFLKWSRVCVCVGGGVCSRAYAVNSPSGCKDDSTPRASVGRGFAWARSHTVTDPLLIGCDYENFRAREGGNCPRALQQLTVGCDSGDLGSISRVQLLLLDRPIPDAHLSPSELEEGFSPLPDWCDPMVQYDDDTGDWRPLTAGSVSERSHSAARGDTSDWCESPLVSPSSWILEPSSDTLRSSGSPLHPDNDDGNPAEEEPNYQENGDRDLCSDGEQKRPKSPEGRPGQRDRQMGERETKAWSMLSKLQENTPQQSSSSTSRSNFEDFDFLAKYCIFSQEKLAEYKRAFEAEDRSGDGYISSLQVLLALKTIIPEEHLSEEEEIYVYRILEMVDFKVTDGLVDLRLFAVIASLAQKIASMDEFMRSLISSMDFRSLEVRLFKAKQLFLFLLEEQQADAGLQQGFISGEQLLLELKAGGIHLEQEAVVRLELQNIPPLDLLDFLAYLPLFMLIHKSVISNPLNDSRHF</sequence>
<dbReference type="Gene3D" id="1.10.238.10">
    <property type="entry name" value="EF-hand"/>
    <property type="match status" value="1"/>
</dbReference>
<evidence type="ECO:0000256" key="1">
    <source>
        <dbReference type="SAM" id="MobiDB-lite"/>
    </source>
</evidence>
<feature type="domain" description="EF-hand" evidence="2">
    <location>
        <begin position="394"/>
        <end position="429"/>
    </location>
</feature>
<feature type="region of interest" description="Disordered" evidence="1">
    <location>
        <begin position="248"/>
        <end position="353"/>
    </location>
</feature>
<proteinExistence type="predicted"/>
<evidence type="ECO:0000313" key="4">
    <source>
        <dbReference type="Proteomes" id="UP000646548"/>
    </source>
</evidence>
<dbReference type="PANTHER" id="PTHR35538:SF6">
    <property type="entry name" value="EF-HAND DOMAIN-CONTAINING PROTEIN"/>
    <property type="match status" value="1"/>
</dbReference>
<dbReference type="PANTHER" id="PTHR35538">
    <property type="entry name" value="LIG_CHAN-GLU_BD DOMAIN-CONTAINING PROTEIN"/>
    <property type="match status" value="1"/>
</dbReference>
<dbReference type="InterPro" id="IPR011992">
    <property type="entry name" value="EF-hand-dom_pair"/>
</dbReference>
<dbReference type="InterPro" id="IPR002048">
    <property type="entry name" value="EF_hand_dom"/>
</dbReference>
<organism evidence="3 4">
    <name type="scientific">Oryzias melastigma</name>
    <name type="common">Marine medaka</name>
    <dbReference type="NCBI Taxonomy" id="30732"/>
    <lineage>
        <taxon>Eukaryota</taxon>
        <taxon>Metazoa</taxon>
        <taxon>Chordata</taxon>
        <taxon>Craniata</taxon>
        <taxon>Vertebrata</taxon>
        <taxon>Euteleostomi</taxon>
        <taxon>Actinopterygii</taxon>
        <taxon>Neopterygii</taxon>
        <taxon>Teleostei</taxon>
        <taxon>Neoteleostei</taxon>
        <taxon>Acanthomorphata</taxon>
        <taxon>Ovalentaria</taxon>
        <taxon>Atherinomorphae</taxon>
        <taxon>Beloniformes</taxon>
        <taxon>Adrianichthyidae</taxon>
        <taxon>Oryziinae</taxon>
        <taxon>Oryzias</taxon>
    </lineage>
</organism>
<reference evidence="3" key="1">
    <citation type="journal article" name="BMC Genomics">
        <title>Long-read sequencing and de novo genome assembly of marine medaka (Oryzias melastigma).</title>
        <authorList>
            <person name="Liang P."/>
            <person name="Saqib H.S.A."/>
            <person name="Ni X."/>
            <person name="Shen Y."/>
        </authorList>
    </citation>
    <scope>NUCLEOTIDE SEQUENCE</scope>
    <source>
        <strain evidence="3">Bigg-433</strain>
    </source>
</reference>
<comment type="caution">
    <text evidence="3">The sequence shown here is derived from an EMBL/GenBank/DDBJ whole genome shotgun (WGS) entry which is preliminary data.</text>
</comment>
<evidence type="ECO:0000259" key="2">
    <source>
        <dbReference type="PROSITE" id="PS50222"/>
    </source>
</evidence>
<feature type="compositionally biased region" description="Basic and acidic residues" evidence="1">
    <location>
        <begin position="320"/>
        <end position="353"/>
    </location>
</feature>
<gene>
    <name evidence="3" type="ORF">FQA47_010708</name>
</gene>
<dbReference type="GO" id="GO:0005509">
    <property type="term" value="F:calcium ion binding"/>
    <property type="evidence" value="ECO:0007669"/>
    <property type="project" value="InterPro"/>
</dbReference>
<dbReference type="SUPFAM" id="SSF47473">
    <property type="entry name" value="EF-hand"/>
    <property type="match status" value="1"/>
</dbReference>
<accession>A0A834F8X6</accession>
<dbReference type="Proteomes" id="UP000646548">
    <property type="component" value="Unassembled WGS sequence"/>
</dbReference>
<dbReference type="AlphaFoldDB" id="A0A834F8X6"/>
<feature type="compositionally biased region" description="Polar residues" evidence="1">
    <location>
        <begin position="280"/>
        <end position="299"/>
    </location>
</feature>